<dbReference type="Pfam" id="PF00396">
    <property type="entry name" value="Granulin"/>
    <property type="match status" value="1"/>
</dbReference>
<dbReference type="PROSITE" id="PS00799">
    <property type="entry name" value="GRANULINS"/>
    <property type="match status" value="1"/>
</dbReference>
<dbReference type="PANTHER" id="PTHR12274:SF3">
    <property type="entry name" value="PROGRANULIN"/>
    <property type="match status" value="1"/>
</dbReference>
<name>A0A3P7LZX4_DIBLA</name>
<evidence type="ECO:0000256" key="3">
    <source>
        <dbReference type="ARBA" id="ARBA00022525"/>
    </source>
</evidence>
<feature type="signal peptide" evidence="5">
    <location>
        <begin position="1"/>
        <end position="20"/>
    </location>
</feature>
<evidence type="ECO:0000313" key="8">
    <source>
        <dbReference type="Proteomes" id="UP000281553"/>
    </source>
</evidence>
<dbReference type="Proteomes" id="UP000281553">
    <property type="component" value="Unassembled WGS sequence"/>
</dbReference>
<dbReference type="AlphaFoldDB" id="A0A3P7LZX4"/>
<gene>
    <name evidence="7" type="ORF">DILT_LOCUS12858</name>
</gene>
<reference evidence="7 8" key="1">
    <citation type="submission" date="2018-11" db="EMBL/GenBank/DDBJ databases">
        <authorList>
            <consortium name="Pathogen Informatics"/>
        </authorList>
    </citation>
    <scope>NUCLEOTIDE SEQUENCE [LARGE SCALE GENOMIC DNA]</scope>
</reference>
<dbReference type="PANTHER" id="PTHR12274">
    <property type="entry name" value="GRANULIN"/>
    <property type="match status" value="1"/>
</dbReference>
<organism evidence="7 8">
    <name type="scientific">Dibothriocephalus latus</name>
    <name type="common">Fish tapeworm</name>
    <name type="synonym">Diphyllobothrium latum</name>
    <dbReference type="NCBI Taxonomy" id="60516"/>
    <lineage>
        <taxon>Eukaryota</taxon>
        <taxon>Metazoa</taxon>
        <taxon>Spiralia</taxon>
        <taxon>Lophotrochozoa</taxon>
        <taxon>Platyhelminthes</taxon>
        <taxon>Cestoda</taxon>
        <taxon>Eucestoda</taxon>
        <taxon>Diphyllobothriidea</taxon>
        <taxon>Diphyllobothriidae</taxon>
        <taxon>Dibothriocephalus</taxon>
    </lineage>
</organism>
<keyword evidence="4" id="KW-1015">Disulfide bond</keyword>
<comment type="similarity">
    <text evidence="2">Belongs to the granulin family.</text>
</comment>
<evidence type="ECO:0000256" key="4">
    <source>
        <dbReference type="ARBA" id="ARBA00023157"/>
    </source>
</evidence>
<dbReference type="EMBL" id="UYRU01067927">
    <property type="protein sequence ID" value="VDN17167.1"/>
    <property type="molecule type" value="Genomic_DNA"/>
</dbReference>
<protein>
    <recommendedName>
        <fullName evidence="6">Granulins domain-containing protein</fullName>
    </recommendedName>
</protein>
<evidence type="ECO:0000256" key="1">
    <source>
        <dbReference type="ARBA" id="ARBA00004613"/>
    </source>
</evidence>
<dbReference type="InterPro" id="IPR037277">
    <property type="entry name" value="Granulin_sf"/>
</dbReference>
<dbReference type="Gene3D" id="2.10.25.160">
    <property type="entry name" value="Granulin"/>
    <property type="match status" value="1"/>
</dbReference>
<dbReference type="InterPro" id="IPR039036">
    <property type="entry name" value="Granulin_fam"/>
</dbReference>
<accession>A0A3P7LZX4</accession>
<evidence type="ECO:0000256" key="5">
    <source>
        <dbReference type="SAM" id="SignalP"/>
    </source>
</evidence>
<sequence>MRVGIFIIAIFYWTIGPCRGAELKCSDFCSSGTGCEKSLGKFMCCPVENAVCCNDGLHCCPAGYKCDARTQSCILSADDAQLGLKVSWKETPKKDNTCPVEEDTCEDWQTCCKMADGRPGCCPLANVSQLYAA</sequence>
<evidence type="ECO:0000256" key="2">
    <source>
        <dbReference type="ARBA" id="ARBA00010093"/>
    </source>
</evidence>
<comment type="subcellular location">
    <subcellularLocation>
        <location evidence="1">Secreted</location>
    </subcellularLocation>
</comment>
<evidence type="ECO:0000259" key="6">
    <source>
        <dbReference type="PROSITE" id="PS00799"/>
    </source>
</evidence>
<evidence type="ECO:0000313" key="7">
    <source>
        <dbReference type="EMBL" id="VDN17167.1"/>
    </source>
</evidence>
<dbReference type="OrthoDB" id="5854875at2759"/>
<dbReference type="InterPro" id="IPR000118">
    <property type="entry name" value="Granulin"/>
</dbReference>
<proteinExistence type="inferred from homology"/>
<feature type="domain" description="Granulins" evidence="6">
    <location>
        <begin position="53"/>
        <end position="66"/>
    </location>
</feature>
<dbReference type="SMART" id="SM00277">
    <property type="entry name" value="GRAN"/>
    <property type="match status" value="1"/>
</dbReference>
<keyword evidence="8" id="KW-1185">Reference proteome</keyword>
<keyword evidence="3" id="KW-0964">Secreted</keyword>
<feature type="chain" id="PRO_5018170425" description="Granulins domain-containing protein" evidence="5">
    <location>
        <begin position="21"/>
        <end position="133"/>
    </location>
</feature>
<keyword evidence="5" id="KW-0732">Signal</keyword>
<dbReference type="GO" id="GO:0005576">
    <property type="term" value="C:extracellular region"/>
    <property type="evidence" value="ECO:0007669"/>
    <property type="project" value="UniProtKB-SubCell"/>
</dbReference>